<dbReference type="InterPro" id="IPR001650">
    <property type="entry name" value="Helicase_C-like"/>
</dbReference>
<dbReference type="PANTHER" id="PTHR47963:SF1">
    <property type="entry name" value="DEAD-BOX ATP-DEPENDENT RNA HELICASE CSHB"/>
    <property type="match status" value="1"/>
</dbReference>
<dbReference type="InterPro" id="IPR044742">
    <property type="entry name" value="DEAD/DEAH_RhlB"/>
</dbReference>
<dbReference type="PROSITE" id="PS51192">
    <property type="entry name" value="HELICASE_ATP_BIND_1"/>
    <property type="match status" value="1"/>
</dbReference>
<dbReference type="Gene3D" id="3.40.50.300">
    <property type="entry name" value="P-loop containing nucleotide triphosphate hydrolases"/>
    <property type="match status" value="2"/>
</dbReference>
<dbReference type="SMART" id="SM00490">
    <property type="entry name" value="HELICc"/>
    <property type="match status" value="1"/>
</dbReference>
<keyword evidence="2" id="KW-0378">Hydrolase</keyword>
<dbReference type="SUPFAM" id="SSF52540">
    <property type="entry name" value="P-loop containing nucleoside triphosphate hydrolases"/>
    <property type="match status" value="1"/>
</dbReference>
<dbReference type="InterPro" id="IPR014001">
    <property type="entry name" value="Helicase_ATP-bd"/>
</dbReference>
<keyword evidence="4" id="KW-0067">ATP-binding</keyword>
<feature type="region of interest" description="Disordered" evidence="5">
    <location>
        <begin position="387"/>
        <end position="414"/>
    </location>
</feature>
<dbReference type="InterPro" id="IPR027417">
    <property type="entry name" value="P-loop_NTPase"/>
</dbReference>
<protein>
    <submittedName>
        <fullName evidence="8">DEAD/DEAH box helicase</fullName>
    </submittedName>
</protein>
<evidence type="ECO:0000256" key="4">
    <source>
        <dbReference type="ARBA" id="ARBA00022840"/>
    </source>
</evidence>
<comment type="caution">
    <text evidence="8">The sequence shown here is derived from an EMBL/GenBank/DDBJ whole genome shotgun (WGS) entry which is preliminary data.</text>
</comment>
<dbReference type="EMBL" id="JAOEGN010000007">
    <property type="protein sequence ID" value="MCU0104982.1"/>
    <property type="molecule type" value="Genomic_DNA"/>
</dbReference>
<evidence type="ECO:0000256" key="1">
    <source>
        <dbReference type="ARBA" id="ARBA00022741"/>
    </source>
</evidence>
<dbReference type="InterPro" id="IPR050547">
    <property type="entry name" value="DEAD_box_RNA_helicases"/>
</dbReference>
<dbReference type="InterPro" id="IPR011545">
    <property type="entry name" value="DEAD/DEAH_box_helicase_dom"/>
</dbReference>
<evidence type="ECO:0000313" key="9">
    <source>
        <dbReference type="Proteomes" id="UP001209076"/>
    </source>
</evidence>
<dbReference type="CDD" id="cd18787">
    <property type="entry name" value="SF2_C_DEAD"/>
    <property type="match status" value="1"/>
</dbReference>
<evidence type="ECO:0000313" key="8">
    <source>
        <dbReference type="EMBL" id="MCU0104982.1"/>
    </source>
</evidence>
<feature type="domain" description="Helicase C-terminal" evidence="7">
    <location>
        <begin position="220"/>
        <end position="370"/>
    </location>
</feature>
<dbReference type="Pfam" id="PF00271">
    <property type="entry name" value="Helicase_C"/>
    <property type="match status" value="1"/>
</dbReference>
<organism evidence="8 9">
    <name type="scientific">Paracholeplasma vituli</name>
    <dbReference type="NCBI Taxonomy" id="69473"/>
    <lineage>
        <taxon>Bacteria</taxon>
        <taxon>Bacillati</taxon>
        <taxon>Mycoplasmatota</taxon>
        <taxon>Mollicutes</taxon>
        <taxon>Acholeplasmatales</taxon>
        <taxon>Acholeplasmataceae</taxon>
        <taxon>Paracholeplasma</taxon>
    </lineage>
</organism>
<evidence type="ECO:0000256" key="5">
    <source>
        <dbReference type="SAM" id="MobiDB-lite"/>
    </source>
</evidence>
<feature type="domain" description="Helicase ATP-binding" evidence="6">
    <location>
        <begin position="26"/>
        <end position="195"/>
    </location>
</feature>
<dbReference type="Proteomes" id="UP001209076">
    <property type="component" value="Unassembled WGS sequence"/>
</dbReference>
<dbReference type="SMART" id="SM00487">
    <property type="entry name" value="DEXDc"/>
    <property type="match status" value="1"/>
</dbReference>
<evidence type="ECO:0000259" key="7">
    <source>
        <dbReference type="PROSITE" id="PS51194"/>
    </source>
</evidence>
<name>A0ABT2PVM1_9MOLU</name>
<keyword evidence="9" id="KW-1185">Reference proteome</keyword>
<dbReference type="PANTHER" id="PTHR47963">
    <property type="entry name" value="DEAD-BOX ATP-DEPENDENT RNA HELICASE 47, MITOCHONDRIAL"/>
    <property type="match status" value="1"/>
</dbReference>
<reference evidence="9" key="1">
    <citation type="submission" date="2023-07" db="EMBL/GenBank/DDBJ databases">
        <title>Novel Mycoplasma species identified in domestic and wild animals.</title>
        <authorList>
            <person name="Volokhov D.V."/>
            <person name="Furtak V.A."/>
            <person name="Zagorodnyaya T.A."/>
        </authorList>
    </citation>
    <scope>NUCLEOTIDE SEQUENCE [LARGE SCALE GENOMIC DNA]</scope>
    <source>
        <strain evidence="9">92-19</strain>
    </source>
</reference>
<dbReference type="Pfam" id="PF00270">
    <property type="entry name" value="DEAD"/>
    <property type="match status" value="1"/>
</dbReference>
<evidence type="ECO:0000256" key="3">
    <source>
        <dbReference type="ARBA" id="ARBA00022806"/>
    </source>
</evidence>
<keyword evidence="3 8" id="KW-0347">Helicase</keyword>
<dbReference type="RefSeq" id="WP_262096243.1">
    <property type="nucleotide sequence ID" value="NZ_JAOEGN010000007.1"/>
</dbReference>
<keyword evidence="1" id="KW-0547">Nucleotide-binding</keyword>
<evidence type="ECO:0000259" key="6">
    <source>
        <dbReference type="PROSITE" id="PS51192"/>
    </source>
</evidence>
<dbReference type="PROSITE" id="PS51194">
    <property type="entry name" value="HELICASE_CTER"/>
    <property type="match status" value="1"/>
</dbReference>
<dbReference type="GO" id="GO:0004386">
    <property type="term" value="F:helicase activity"/>
    <property type="evidence" value="ECO:0007669"/>
    <property type="project" value="UniProtKB-KW"/>
</dbReference>
<proteinExistence type="predicted"/>
<dbReference type="CDD" id="cd00268">
    <property type="entry name" value="DEADc"/>
    <property type="match status" value="1"/>
</dbReference>
<sequence length="414" mass="46974">MFKTSIQEKIQALGYKTFTPIQEAVFKAYEKKDNIIGLAPTGTGKTHAYLLPIVNELDLQDESVQAVICVPTNELVAQVEEMLKKVNIGFTVKAYSSSKDRNRELESLSKKQPQIVISTPGRLEDYAIKEGKLKIHTTKVFVLDEADMMLDMDFMNTLDRVFYAVKDARMLLFSATLPNGLNKWLDAYFGKAHVIDLKDPSVLKITHGLVYTRNETRDTDFKRLVKAINPFLCMVFVSKKEQVDHVYQQLLDIGIKAIRISGDTPARERKTILDDIKQLKYTFIVSSDLGSRGLDIVGVSHVIHYDLPYHLEYYIHRSGRTGRANQTGMSIALVTNENSRKIDNISKRGIGFQRYQIEGTTLVPVVKKVKSNLSEEELQAIRKVKKPTKVSPNYKKKNKKLVKKARNAARYGGK</sequence>
<gene>
    <name evidence="8" type="ORF">N7603_04860</name>
</gene>
<evidence type="ECO:0000256" key="2">
    <source>
        <dbReference type="ARBA" id="ARBA00022801"/>
    </source>
</evidence>
<accession>A0ABT2PVM1</accession>